<keyword evidence="4" id="KW-1185">Reference proteome</keyword>
<reference evidence="3 4" key="1">
    <citation type="submission" date="2022-02" db="EMBL/GenBank/DDBJ databases">
        <title>The car tank lid bacteriome: a reservoir of bacteria with potential in bioremediation of fuel.</title>
        <authorList>
            <person name="Vidal-Verdu A."/>
            <person name="Gomez-Martinez D."/>
            <person name="Latorre-Perez A."/>
            <person name="Pereto J."/>
            <person name="Porcar M."/>
        </authorList>
    </citation>
    <scope>NUCLEOTIDE SEQUENCE [LARGE SCALE GENOMIC DNA]</scope>
    <source>
        <strain evidence="3 4">4D.3</strain>
    </source>
</reference>
<evidence type="ECO:0000256" key="2">
    <source>
        <dbReference type="SAM" id="Phobius"/>
    </source>
</evidence>
<proteinExistence type="predicted"/>
<evidence type="ECO:0000313" key="3">
    <source>
        <dbReference type="EMBL" id="MCK9795410.1"/>
    </source>
</evidence>
<comment type="caution">
    <text evidence="3">The sequence shown here is derived from an EMBL/GenBank/DDBJ whole genome shotgun (WGS) entry which is preliminary data.</text>
</comment>
<feature type="transmembrane region" description="Helical" evidence="2">
    <location>
        <begin position="88"/>
        <end position="110"/>
    </location>
</feature>
<feature type="compositionally biased region" description="Basic and acidic residues" evidence="1">
    <location>
        <begin position="1"/>
        <end position="11"/>
    </location>
</feature>
<dbReference type="EMBL" id="JALQCY010000005">
    <property type="protein sequence ID" value="MCK9795410.1"/>
    <property type="molecule type" value="Genomic_DNA"/>
</dbReference>
<dbReference type="RefSeq" id="WP_416345260.1">
    <property type="nucleotide sequence ID" value="NZ_JALQCY010000005.1"/>
</dbReference>
<feature type="compositionally biased region" description="Low complexity" evidence="1">
    <location>
        <begin position="27"/>
        <end position="36"/>
    </location>
</feature>
<accession>A0ABT0J7F2</accession>
<keyword evidence="2" id="KW-0472">Membrane</keyword>
<name>A0ABT0J7F2_9MICO</name>
<organism evidence="3 4">
    <name type="scientific">Isoptericola peretonis</name>
    <dbReference type="NCBI Taxonomy" id="2918523"/>
    <lineage>
        <taxon>Bacteria</taxon>
        <taxon>Bacillati</taxon>
        <taxon>Actinomycetota</taxon>
        <taxon>Actinomycetes</taxon>
        <taxon>Micrococcales</taxon>
        <taxon>Promicromonosporaceae</taxon>
        <taxon>Isoptericola</taxon>
    </lineage>
</organism>
<dbReference type="Proteomes" id="UP001651050">
    <property type="component" value="Unassembled WGS sequence"/>
</dbReference>
<protein>
    <submittedName>
        <fullName evidence="3">Uncharacterized protein</fullName>
    </submittedName>
</protein>
<evidence type="ECO:0000313" key="4">
    <source>
        <dbReference type="Proteomes" id="UP001651050"/>
    </source>
</evidence>
<keyword evidence="2" id="KW-0812">Transmembrane</keyword>
<gene>
    <name evidence="3" type="ORF">M1843_16825</name>
</gene>
<feature type="region of interest" description="Disordered" evidence="1">
    <location>
        <begin position="350"/>
        <end position="376"/>
    </location>
</feature>
<evidence type="ECO:0000256" key="1">
    <source>
        <dbReference type="SAM" id="MobiDB-lite"/>
    </source>
</evidence>
<feature type="region of interest" description="Disordered" evidence="1">
    <location>
        <begin position="1"/>
        <end position="46"/>
    </location>
</feature>
<sequence length="443" mass="45676">MSPAELDERLARLAPTTSPDPERLDAARAALDAALDGPGDPRSRRVGGAHVLDLGDVPAGDAPLGVADDVVVPLDRGRTARERRRRRVRLGVAAAGVVGVVGVGLALSPWGPAPGPASPTAASCLAHVADSAPSENAEPDLAWRTLAHEASGSADATLLRSHATGDTGFCGNRTDGAGSTSTSMLWTNVPPEVPGTGQVAVGGALDGEWYVAWGAAGADVTSLRLHAAWSAGDGSSDSGLVVDARRDGADWSVFLRGEEVPDDAVVSLVWQLDDGTEQSLPLDSGWPEGGAAETVLTQQRRDACTDGPGLPGLRPVIEERYDDLGLTVAVGRGQLVACMQEAVPPYDSGNTMSGPVAAQGPAPDEAVSEVGGSADDDRMMVGRAGDDVARVEVLLADGTVVEGVLSDGYWAAWTSTASEKAWDGARLVWFLEDGSRHERRLVG</sequence>
<keyword evidence="2" id="KW-1133">Transmembrane helix</keyword>